<dbReference type="PANTHER" id="PTHR28008:SF1">
    <property type="entry name" value="DOMAIN PROTEIN, PUTATIVE (AFU_ORTHOLOGUE AFUA_3G10980)-RELATED"/>
    <property type="match status" value="1"/>
</dbReference>
<protein>
    <submittedName>
        <fullName evidence="2">VanZ family protein</fullName>
    </submittedName>
</protein>
<evidence type="ECO:0000313" key="2">
    <source>
        <dbReference type="EMBL" id="MDY0872580.1"/>
    </source>
</evidence>
<keyword evidence="1" id="KW-1133">Transmembrane helix</keyword>
<evidence type="ECO:0000256" key="1">
    <source>
        <dbReference type="SAM" id="Phobius"/>
    </source>
</evidence>
<sequence>MTYLRHLSLALLLLAIATVLYGSLAPSLAPPGGGVIDKFEHAGAYGVLSVLALLAFETRRRQIVALVFLFCLGIAIELMQGYLGGREASALDQAANTLGILLATSGYFWAMRRRFA</sequence>
<dbReference type="RefSeq" id="WP_320501055.1">
    <property type="nucleotide sequence ID" value="NZ_JAXCLX010000002.1"/>
</dbReference>
<keyword evidence="3" id="KW-1185">Reference proteome</keyword>
<feature type="transmembrane region" description="Helical" evidence="1">
    <location>
        <begin position="38"/>
        <end position="56"/>
    </location>
</feature>
<keyword evidence="1" id="KW-0812">Transmembrane</keyword>
<gene>
    <name evidence="2" type="ORF">SMD31_11620</name>
</gene>
<evidence type="ECO:0000313" key="3">
    <source>
        <dbReference type="Proteomes" id="UP001271769"/>
    </source>
</evidence>
<name>A0ABU5DZ78_9PROT</name>
<feature type="transmembrane region" description="Helical" evidence="1">
    <location>
        <begin position="94"/>
        <end position="110"/>
    </location>
</feature>
<feature type="transmembrane region" description="Helical" evidence="1">
    <location>
        <begin position="63"/>
        <end position="82"/>
    </location>
</feature>
<accession>A0ABU5DZ78</accession>
<dbReference type="EMBL" id="JAXCLX010000002">
    <property type="protein sequence ID" value="MDY0872580.1"/>
    <property type="molecule type" value="Genomic_DNA"/>
</dbReference>
<reference evidence="2 3" key="1">
    <citation type="journal article" date="2013" name="Antonie Van Leeuwenhoek">
        <title>Dongia rigui sp. nov., isolated from freshwater of a large wetland in Korea.</title>
        <authorList>
            <person name="Baik K.S."/>
            <person name="Hwang Y.M."/>
            <person name="Choi J.S."/>
            <person name="Kwon J."/>
            <person name="Seong C.N."/>
        </authorList>
    </citation>
    <scope>NUCLEOTIDE SEQUENCE [LARGE SCALE GENOMIC DNA]</scope>
    <source>
        <strain evidence="2 3">04SU4-P</strain>
    </source>
</reference>
<proteinExistence type="predicted"/>
<dbReference type="Proteomes" id="UP001271769">
    <property type="component" value="Unassembled WGS sequence"/>
</dbReference>
<keyword evidence="1" id="KW-0472">Membrane</keyword>
<organism evidence="2 3">
    <name type="scientific">Dongia rigui</name>
    <dbReference type="NCBI Taxonomy" id="940149"/>
    <lineage>
        <taxon>Bacteria</taxon>
        <taxon>Pseudomonadati</taxon>
        <taxon>Pseudomonadota</taxon>
        <taxon>Alphaproteobacteria</taxon>
        <taxon>Rhodospirillales</taxon>
        <taxon>Dongiaceae</taxon>
        <taxon>Dongia</taxon>
    </lineage>
</organism>
<comment type="caution">
    <text evidence="2">The sequence shown here is derived from an EMBL/GenBank/DDBJ whole genome shotgun (WGS) entry which is preliminary data.</text>
</comment>
<dbReference type="PANTHER" id="PTHR28008">
    <property type="entry name" value="DOMAIN PROTEIN, PUTATIVE (AFU_ORTHOLOGUE AFUA_3G10980)-RELATED"/>
    <property type="match status" value="1"/>
</dbReference>
<dbReference type="NCBIfam" id="NF037970">
    <property type="entry name" value="vanZ_1"/>
    <property type="match status" value="1"/>
</dbReference>